<protein>
    <submittedName>
        <fullName evidence="2">TIR domain-containing protein</fullName>
    </submittedName>
</protein>
<reference evidence="2 3" key="1">
    <citation type="submission" date="2020-02" db="EMBL/GenBank/DDBJ databases">
        <authorList>
            <person name="Sun Q."/>
        </authorList>
    </citation>
    <scope>NUCLEOTIDE SEQUENCE [LARGE SCALE GENOMIC DNA]</scope>
    <source>
        <strain evidence="2 3">CCBAU 03386</strain>
    </source>
</reference>
<dbReference type="RefSeq" id="WP_168317827.1">
    <property type="nucleotide sequence ID" value="NZ_JABFCN010000053.1"/>
</dbReference>
<feature type="domain" description="Thoeris protein ThsB TIR-like" evidence="1">
    <location>
        <begin position="6"/>
        <end position="105"/>
    </location>
</feature>
<name>A0A7Y3WHB0_9HYPH</name>
<accession>A0A7Y3WHB0</accession>
<gene>
    <name evidence="2" type="ORF">G9X64_29700</name>
</gene>
<dbReference type="InterPro" id="IPR036490">
    <property type="entry name" value="ThsB_TIR-like_sf"/>
</dbReference>
<proteinExistence type="predicted"/>
<keyword evidence="3" id="KW-1185">Reference proteome</keyword>
<evidence type="ECO:0000313" key="3">
    <source>
        <dbReference type="Proteomes" id="UP000519972"/>
    </source>
</evidence>
<dbReference type="InterPro" id="IPR015032">
    <property type="entry name" value="ThsB__TIR-like_domain"/>
</dbReference>
<dbReference type="AlphaFoldDB" id="A0A7Y3WHB0"/>
<dbReference type="SUPFAM" id="SSF52206">
    <property type="entry name" value="Hypothetical protein MTH538"/>
    <property type="match status" value="1"/>
</dbReference>
<comment type="caution">
    <text evidence="2">The sequence shown here is derived from an EMBL/GenBank/DDBJ whole genome shotgun (WGS) entry which is preliminary data.</text>
</comment>
<evidence type="ECO:0000313" key="2">
    <source>
        <dbReference type="EMBL" id="NNU40585.1"/>
    </source>
</evidence>
<dbReference type="Pfam" id="PF08937">
    <property type="entry name" value="ThsB_TIR"/>
    <property type="match status" value="1"/>
</dbReference>
<organism evidence="2 3">
    <name type="scientific">Rhizobium sophorae</name>
    <dbReference type="NCBI Taxonomy" id="1535242"/>
    <lineage>
        <taxon>Bacteria</taxon>
        <taxon>Pseudomonadati</taxon>
        <taxon>Pseudomonadota</taxon>
        <taxon>Alphaproteobacteria</taxon>
        <taxon>Hyphomicrobiales</taxon>
        <taxon>Rhizobiaceae</taxon>
        <taxon>Rhizobium/Agrobacterium group</taxon>
        <taxon>Rhizobium</taxon>
    </lineage>
</organism>
<dbReference type="EMBL" id="JABFCN010000053">
    <property type="protein sequence ID" value="NNU40585.1"/>
    <property type="molecule type" value="Genomic_DNA"/>
</dbReference>
<sequence>MARYTFFSFHYSPDIWRAQNVRNSWVALPGDEIDRGFFDASVFEAKRRVSPDILKNFLRDALDGTSVTCVLAGSETYRRRWVRYEIARSVVRGNGILTVHIQGLKNSKGLTSVKGPNPLDCLGVYSANGTIFLAEWEGTKWVKYADYASPIPKSDLWFRAPTTNTVTQLSEHCLAYDFTAQRGRENIGGWIETAAGQAGR</sequence>
<dbReference type="Proteomes" id="UP000519972">
    <property type="component" value="Unassembled WGS sequence"/>
</dbReference>
<evidence type="ECO:0000259" key="1">
    <source>
        <dbReference type="Pfam" id="PF08937"/>
    </source>
</evidence>